<dbReference type="AlphaFoldDB" id="A0A0P1ATI5"/>
<reference evidence="2" key="1">
    <citation type="submission" date="2014-09" db="EMBL/GenBank/DDBJ databases">
        <authorList>
            <person name="Sharma Rahul"/>
            <person name="Thines Marco"/>
        </authorList>
    </citation>
    <scope>NUCLEOTIDE SEQUENCE [LARGE SCALE GENOMIC DNA]</scope>
</reference>
<protein>
    <submittedName>
        <fullName evidence="1">Uncharacterized protein</fullName>
    </submittedName>
</protein>
<dbReference type="RefSeq" id="XP_036263301.1">
    <property type="nucleotide sequence ID" value="XM_036407613.1"/>
</dbReference>
<name>A0A0P1ATI5_PLAHL</name>
<evidence type="ECO:0000313" key="2">
    <source>
        <dbReference type="Proteomes" id="UP000054928"/>
    </source>
</evidence>
<keyword evidence="2" id="KW-1185">Reference proteome</keyword>
<dbReference type="GeneID" id="59053042"/>
<evidence type="ECO:0000313" key="1">
    <source>
        <dbReference type="EMBL" id="CEG44599.1"/>
    </source>
</evidence>
<accession>A0A0P1ATI5</accession>
<dbReference type="Proteomes" id="UP000054928">
    <property type="component" value="Unassembled WGS sequence"/>
</dbReference>
<dbReference type="EMBL" id="CCYD01001204">
    <property type="protein sequence ID" value="CEG44599.1"/>
    <property type="molecule type" value="Genomic_DNA"/>
</dbReference>
<sequence length="62" mass="7227">MKNKEFTVADQSRHHGVSVQMSTNGDISAEIKRLFGRIVLGLSFARKPLLKWRWRMLAMLIR</sequence>
<proteinExistence type="predicted"/>
<organism evidence="1 2">
    <name type="scientific">Plasmopara halstedii</name>
    <name type="common">Downy mildew of sunflower</name>
    <dbReference type="NCBI Taxonomy" id="4781"/>
    <lineage>
        <taxon>Eukaryota</taxon>
        <taxon>Sar</taxon>
        <taxon>Stramenopiles</taxon>
        <taxon>Oomycota</taxon>
        <taxon>Peronosporomycetes</taxon>
        <taxon>Peronosporales</taxon>
        <taxon>Peronosporaceae</taxon>
        <taxon>Plasmopara</taxon>
    </lineage>
</organism>